<evidence type="ECO:0000313" key="1">
    <source>
        <dbReference type="EMBL" id="ACB55459.1"/>
    </source>
</evidence>
<sequence>MLGMINENLFIKNIHSKNQDRISVALVYDTLSKEAHRGCGLYYEIYESCFIGLLRDHLSELNEVDANKLIRYAESKGTKIDDASYSEALEAERECRAEIYREQM</sequence>
<reference evidence="1" key="1">
    <citation type="journal article" date="2008" name="PLoS ONE">
        <title>Klebsiella pneumoniae multiresistance plasmid pMET1: similarity with the Yersinia pestis plasmid pCRY and integrative conjugative elements.</title>
        <authorList>
            <person name="Soler Bistue A.J."/>
            <person name="Birshan D."/>
            <person name="Tomaras A.P."/>
            <person name="Dandekar M."/>
            <person name="Tran T."/>
            <person name="Newmark J."/>
            <person name="Bui D."/>
            <person name="Gupta N."/>
            <person name="Hernandez K."/>
            <person name="Sarno R."/>
            <person name="Zorreguieta A."/>
            <person name="Actis L.A."/>
            <person name="Tolmasky M.E."/>
        </authorList>
    </citation>
    <scope>NUCLEOTIDE SEQUENCE</scope>
    <source>
        <strain evidence="1">FC1</strain>
        <plasmid evidence="1">pMET-1</plasmid>
    </source>
</reference>
<dbReference type="EMBL" id="EU383016">
    <property type="protein sequence ID" value="ACB55459.1"/>
    <property type="molecule type" value="Genomic_DNA"/>
</dbReference>
<protein>
    <submittedName>
        <fullName evidence="1">Putative dopa decarboxilase</fullName>
    </submittedName>
</protein>
<geneLocation type="plasmid" evidence="1">
    <name>pMET-1</name>
</geneLocation>
<proteinExistence type="predicted"/>
<name>B2CBE1_KLEPN</name>
<organism evidence="1">
    <name type="scientific">Klebsiella pneumoniae</name>
    <dbReference type="NCBI Taxonomy" id="573"/>
    <lineage>
        <taxon>Bacteria</taxon>
        <taxon>Pseudomonadati</taxon>
        <taxon>Pseudomonadota</taxon>
        <taxon>Gammaproteobacteria</taxon>
        <taxon>Enterobacterales</taxon>
        <taxon>Enterobacteriaceae</taxon>
        <taxon>Klebsiella/Raoultella group</taxon>
        <taxon>Klebsiella</taxon>
        <taxon>Klebsiella pneumoniae complex</taxon>
    </lineage>
</organism>
<accession>B2CBE1</accession>
<dbReference type="AlphaFoldDB" id="B2CBE1"/>
<reference evidence="1" key="2">
    <citation type="submission" date="2008-01" db="EMBL/GenBank/DDBJ databases">
        <authorList>
            <person name="Soler Bistue A.J.C."/>
            <person name="Birshan D."/>
            <person name="Tomaras A.P."/>
            <person name="Dandekar M."/>
            <person name="Tran T."/>
            <person name="Newmark J."/>
            <person name="Bui D."/>
            <person name="Gupta N."/>
            <person name="Hernandez K."/>
            <person name="Sarno R."/>
            <person name="Zorreguieta A."/>
            <person name="Actis L.A."/>
            <person name="Tolmasky M.E."/>
        </authorList>
    </citation>
    <scope>NUCLEOTIDE SEQUENCE</scope>
    <source>
        <strain evidence="1">FC1</strain>
        <plasmid evidence="1">pMET-1</plasmid>
    </source>
</reference>
<keyword evidence="1" id="KW-0614">Plasmid</keyword>